<comment type="caution">
    <text evidence="1">The sequence shown here is derived from an EMBL/GenBank/DDBJ whole genome shotgun (WGS) entry which is preliminary data.</text>
</comment>
<accession>A0A2T4U0F3</accession>
<reference evidence="1 2" key="1">
    <citation type="submission" date="2017-09" db="EMBL/GenBank/DDBJ databases">
        <title>Bloom of a denitrifying methanotroph, Candidatus Methylomirabilis limnetica, in a deep stratified lake.</title>
        <authorList>
            <person name="Graf J.S."/>
            <person name="Marchant H.K."/>
            <person name="Tienken D."/>
            <person name="Hach P.F."/>
            <person name="Brand A."/>
            <person name="Schubert C.J."/>
            <person name="Kuypers M.M."/>
            <person name="Milucka J."/>
        </authorList>
    </citation>
    <scope>NUCLEOTIDE SEQUENCE [LARGE SCALE GENOMIC DNA]</scope>
    <source>
        <strain evidence="1 2">Zug</strain>
    </source>
</reference>
<keyword evidence="2" id="KW-1185">Reference proteome</keyword>
<protein>
    <submittedName>
        <fullName evidence="1">Uncharacterized protein</fullName>
    </submittedName>
</protein>
<evidence type="ECO:0000313" key="2">
    <source>
        <dbReference type="Proteomes" id="UP000241436"/>
    </source>
</evidence>
<evidence type="ECO:0000313" key="1">
    <source>
        <dbReference type="EMBL" id="PTL36845.1"/>
    </source>
</evidence>
<dbReference type="EMBL" id="NVQC01000011">
    <property type="protein sequence ID" value="PTL36845.1"/>
    <property type="molecule type" value="Genomic_DNA"/>
</dbReference>
<name>A0A2T4U0F3_9BACT</name>
<proteinExistence type="predicted"/>
<dbReference type="AlphaFoldDB" id="A0A2T4U0F3"/>
<sequence>MVGHMDQVVRTFATELRGAGASCAADPALWLQGRGDAGEGSDDDMLVVIDQRTPEPYWTLSGGSWIAMGSWYRRSFAARRNGNTVRLSPWLVISYGKAYLVKDELDQPDAITQ</sequence>
<dbReference type="Proteomes" id="UP000241436">
    <property type="component" value="Unassembled WGS sequence"/>
</dbReference>
<gene>
    <name evidence="1" type="ORF">CLG94_02405</name>
</gene>
<reference evidence="2" key="2">
    <citation type="journal article" date="2018" name="Environ. Microbiol.">
        <title>Bloom of a denitrifying methanotroph, 'Candidatus Methylomirabilis limnetica', in a deep stratified lake.</title>
        <authorList>
            <person name="Graf J.S."/>
            <person name="Mayr M.J."/>
            <person name="Marchant H.K."/>
            <person name="Tienken D."/>
            <person name="Hach P.F."/>
            <person name="Brand A."/>
            <person name="Schubert C.J."/>
            <person name="Kuypers M.M."/>
            <person name="Milucka J."/>
        </authorList>
    </citation>
    <scope>NUCLEOTIDE SEQUENCE [LARGE SCALE GENOMIC DNA]</scope>
    <source>
        <strain evidence="2">Zug</strain>
    </source>
</reference>
<organism evidence="1 2">
    <name type="scientific">Candidatus Methylomirabilis limnetica</name>
    <dbReference type="NCBI Taxonomy" id="2033718"/>
    <lineage>
        <taxon>Bacteria</taxon>
        <taxon>Candidatus Methylomirabilota</taxon>
        <taxon>Candidatus Methylomirabilia</taxon>
        <taxon>Candidatus Methylomirabilales</taxon>
        <taxon>Candidatus Methylomirabilaceae</taxon>
        <taxon>Candidatus Methylomirabilis</taxon>
    </lineage>
</organism>